<dbReference type="OrthoDB" id="2314268at2"/>
<dbReference type="PATRIC" id="fig|216463.3.peg.178"/>
<dbReference type="RefSeq" id="WP_045807111.1">
    <property type="nucleotide sequence ID" value="NZ_BJZI01000010.1"/>
</dbReference>
<dbReference type="EMBL" id="JZCR01000011">
    <property type="protein sequence ID" value="KJW13163.1"/>
    <property type="molecule type" value="Genomic_DNA"/>
</dbReference>
<evidence type="ECO:0000313" key="2">
    <source>
        <dbReference type="EMBL" id="KJW13163.1"/>
    </source>
</evidence>
<sequence length="60" mass="6893">MLENKLSDEQRQFQMLTWRAQKHGAQVVAGEQMRKFTATVDEQRAIISAAQERRAVMSVS</sequence>
<dbReference type="Proteomes" id="UP000321691">
    <property type="component" value="Unassembled WGS sequence"/>
</dbReference>
<comment type="caution">
    <text evidence="2">The sequence shown here is derived from an EMBL/GenBank/DDBJ whole genome shotgun (WGS) entry which is preliminary data.</text>
</comment>
<evidence type="ECO:0000313" key="3">
    <source>
        <dbReference type="Proteomes" id="UP000033491"/>
    </source>
</evidence>
<keyword evidence="4" id="KW-1185">Reference proteome</keyword>
<proteinExistence type="predicted"/>
<reference evidence="2 3" key="1">
    <citation type="submission" date="2015-03" db="EMBL/GenBank/DDBJ databases">
        <authorList>
            <person name="Zheng J."/>
            <person name="Ganezle M."/>
        </authorList>
    </citation>
    <scope>NUCLEOTIDE SEQUENCE [LARGE SCALE GENOMIC DNA]</scope>
    <source>
        <strain evidence="2 3">LP38</strain>
    </source>
</reference>
<reference evidence="1 4" key="2">
    <citation type="submission" date="2019-07" db="EMBL/GenBank/DDBJ databases">
        <title>Whole genome shotgun sequence of Lactobacillus spicheri NBRC 107155.</title>
        <authorList>
            <person name="Hosoyama A."/>
            <person name="Uohara A."/>
            <person name="Ohji S."/>
            <person name="Ichikawa N."/>
        </authorList>
    </citation>
    <scope>NUCLEOTIDE SEQUENCE [LARGE SCALE GENOMIC DNA]</scope>
    <source>
        <strain evidence="1 4">NBRC 107155</strain>
    </source>
</reference>
<accession>A0A0F3RT17</accession>
<protein>
    <submittedName>
        <fullName evidence="2">Uncharacterized protein</fullName>
    </submittedName>
</protein>
<evidence type="ECO:0000313" key="1">
    <source>
        <dbReference type="EMBL" id="GEO66465.1"/>
    </source>
</evidence>
<dbReference type="AlphaFoldDB" id="A0A0F3RT17"/>
<dbReference type="EMBL" id="BJZI01000010">
    <property type="protein sequence ID" value="GEO66465.1"/>
    <property type="molecule type" value="Genomic_DNA"/>
</dbReference>
<organism evidence="2 3">
    <name type="scientific">Levilactobacillus spicheri</name>
    <dbReference type="NCBI Taxonomy" id="216463"/>
    <lineage>
        <taxon>Bacteria</taxon>
        <taxon>Bacillati</taxon>
        <taxon>Bacillota</taxon>
        <taxon>Bacilli</taxon>
        <taxon>Lactobacillales</taxon>
        <taxon>Lactobacillaceae</taxon>
        <taxon>Levilactobacillus</taxon>
    </lineage>
</organism>
<dbReference type="Proteomes" id="UP000033491">
    <property type="component" value="Unassembled WGS sequence"/>
</dbReference>
<name>A0A0F3RT17_9LACO</name>
<evidence type="ECO:0000313" key="4">
    <source>
        <dbReference type="Proteomes" id="UP000321691"/>
    </source>
</evidence>
<gene>
    <name evidence="1" type="ORF">LSP04_08840</name>
    <name evidence="2" type="ORF">VC81_05350</name>
</gene>